<dbReference type="Proteomes" id="UP000002191">
    <property type="component" value="Chromosome"/>
</dbReference>
<accession>E6VSM2</accession>
<gene>
    <name evidence="1" type="ordered locus">Daes_0991</name>
</gene>
<dbReference type="KEGG" id="das:Daes_0991"/>
<dbReference type="EMBL" id="CP002431">
    <property type="protein sequence ID" value="ADU62007.1"/>
    <property type="molecule type" value="Genomic_DNA"/>
</dbReference>
<dbReference type="AlphaFoldDB" id="E6VSM2"/>
<reference evidence="1 2" key="2">
    <citation type="journal article" date="2014" name="Genome Announc.">
        <title>Complete Genome Sequence of the Subsurface, Mesophilic Sulfate-Reducing Bacterium Desulfovibrio aespoeensis Aspo-2.</title>
        <authorList>
            <person name="Pedersen K."/>
            <person name="Bengtsson A."/>
            <person name="Edlund J."/>
            <person name="Rabe L."/>
            <person name="Hazen T."/>
            <person name="Chakraborty R."/>
            <person name="Goodwin L."/>
            <person name="Shapiro N."/>
        </authorList>
    </citation>
    <scope>NUCLEOTIDE SEQUENCE [LARGE SCALE GENOMIC DNA]</scope>
    <source>
        <strain evidence="2">ATCC 700646 / DSM 10631 / Aspo-2</strain>
    </source>
</reference>
<evidence type="ECO:0000313" key="1">
    <source>
        <dbReference type="EMBL" id="ADU62007.1"/>
    </source>
</evidence>
<proteinExistence type="predicted"/>
<organism evidence="1 2">
    <name type="scientific">Pseudodesulfovibrio aespoeensis (strain ATCC 700646 / DSM 10631 / Aspo-2)</name>
    <name type="common">Desulfovibrio aespoeensis</name>
    <dbReference type="NCBI Taxonomy" id="643562"/>
    <lineage>
        <taxon>Bacteria</taxon>
        <taxon>Pseudomonadati</taxon>
        <taxon>Thermodesulfobacteriota</taxon>
        <taxon>Desulfovibrionia</taxon>
        <taxon>Desulfovibrionales</taxon>
        <taxon>Desulfovibrionaceae</taxon>
    </lineage>
</organism>
<sequence length="196" mass="21329">MSYLKEFQAAANRTAKWKLGRYDVSKAASPPDQAILNALETSSHIPFAERAGKGMAVNFGMFHMLVKRFGQTGCVITMGSVSLHGIMLVDAPPAHFKGMLADQSGEDKLSTYHLWTTLPGGVILDHVILPILHRDGVIEVNAAIPSERYVCAPADALPHGLAYHPAVVGEAFFVASGTIDREAMSYLMGDRFPRQY</sequence>
<dbReference type="STRING" id="643562.Daes_0991"/>
<dbReference type="RefSeq" id="WP_013513938.1">
    <property type="nucleotide sequence ID" value="NC_014844.1"/>
</dbReference>
<protein>
    <submittedName>
        <fullName evidence="1">Uncharacterized protein</fullName>
    </submittedName>
</protein>
<dbReference type="eggNOG" id="ENOG50317VH">
    <property type="taxonomic scope" value="Bacteria"/>
</dbReference>
<dbReference type="OrthoDB" id="5464763at2"/>
<keyword evidence="2" id="KW-1185">Reference proteome</keyword>
<reference evidence="2" key="1">
    <citation type="submission" date="2010-12" db="EMBL/GenBank/DDBJ databases">
        <title>Complete sequence of Desulfovibrio aespoeensis Aspo-2.</title>
        <authorList>
            <consortium name="US DOE Joint Genome Institute"/>
            <person name="Lucas S."/>
            <person name="Copeland A."/>
            <person name="Lapidus A."/>
            <person name="Cheng J.-F."/>
            <person name="Goodwin L."/>
            <person name="Pitluck S."/>
            <person name="Chertkov O."/>
            <person name="Misra M."/>
            <person name="Detter J.C."/>
            <person name="Han C."/>
            <person name="Tapia R."/>
            <person name="Land M."/>
            <person name="Hauser L."/>
            <person name="Kyrpides N."/>
            <person name="Ivanova N."/>
            <person name="Ovchinnikova G."/>
            <person name="Pedersen K."/>
            <person name="Jagevall S."/>
            <person name="Hazen T."/>
            <person name="Woyke T."/>
        </authorList>
    </citation>
    <scope>NUCLEOTIDE SEQUENCE [LARGE SCALE GENOMIC DNA]</scope>
    <source>
        <strain evidence="2">ATCC 700646 / DSM 10631 / Aspo-2</strain>
    </source>
</reference>
<evidence type="ECO:0000313" key="2">
    <source>
        <dbReference type="Proteomes" id="UP000002191"/>
    </source>
</evidence>
<dbReference type="HOGENOM" id="CLU_1382177_0_0_7"/>
<name>E6VSM2_PSEA9</name>